<keyword evidence="1" id="KW-0805">Transcription regulation</keyword>
<name>A0ABV8ULF4_9PROT</name>
<dbReference type="InterPro" id="IPR047640">
    <property type="entry name" value="RpiR-like"/>
</dbReference>
<feature type="domain" description="HTH rpiR-type" evidence="4">
    <location>
        <begin position="9"/>
        <end position="85"/>
    </location>
</feature>
<dbReference type="InterPro" id="IPR035472">
    <property type="entry name" value="RpiR-like_SIS"/>
</dbReference>
<dbReference type="Proteomes" id="UP001595799">
    <property type="component" value="Unassembled WGS sequence"/>
</dbReference>
<evidence type="ECO:0000313" key="5">
    <source>
        <dbReference type="EMBL" id="MFC4351914.1"/>
    </source>
</evidence>
<organism evidence="5 6">
    <name type="scientific">Fodinicurvata halophila</name>
    <dbReference type="NCBI Taxonomy" id="1419723"/>
    <lineage>
        <taxon>Bacteria</taxon>
        <taxon>Pseudomonadati</taxon>
        <taxon>Pseudomonadota</taxon>
        <taxon>Alphaproteobacteria</taxon>
        <taxon>Rhodospirillales</taxon>
        <taxon>Rhodovibrionaceae</taxon>
        <taxon>Fodinicurvata</taxon>
    </lineage>
</organism>
<keyword evidence="3" id="KW-0804">Transcription</keyword>
<gene>
    <name evidence="5" type="ORF">ACFOW6_10210</name>
</gene>
<protein>
    <submittedName>
        <fullName evidence="5">MurR/RpiR family transcriptional regulator</fullName>
    </submittedName>
</protein>
<evidence type="ECO:0000256" key="3">
    <source>
        <dbReference type="ARBA" id="ARBA00023163"/>
    </source>
</evidence>
<keyword evidence="2" id="KW-0238">DNA-binding</keyword>
<reference evidence="6" key="1">
    <citation type="journal article" date="2019" name="Int. J. Syst. Evol. Microbiol.">
        <title>The Global Catalogue of Microorganisms (GCM) 10K type strain sequencing project: providing services to taxonomists for standard genome sequencing and annotation.</title>
        <authorList>
            <consortium name="The Broad Institute Genomics Platform"/>
            <consortium name="The Broad Institute Genome Sequencing Center for Infectious Disease"/>
            <person name="Wu L."/>
            <person name="Ma J."/>
        </authorList>
    </citation>
    <scope>NUCLEOTIDE SEQUENCE [LARGE SCALE GENOMIC DNA]</scope>
    <source>
        <strain evidence="6">CECT 8472</strain>
    </source>
</reference>
<dbReference type="Gene3D" id="1.10.10.10">
    <property type="entry name" value="Winged helix-like DNA-binding domain superfamily/Winged helix DNA-binding domain"/>
    <property type="match status" value="1"/>
</dbReference>
<dbReference type="InterPro" id="IPR001347">
    <property type="entry name" value="SIS_dom"/>
</dbReference>
<comment type="caution">
    <text evidence="5">The sequence shown here is derived from an EMBL/GenBank/DDBJ whole genome shotgun (WGS) entry which is preliminary data.</text>
</comment>
<dbReference type="InterPro" id="IPR046348">
    <property type="entry name" value="SIS_dom_sf"/>
</dbReference>
<accession>A0ABV8ULF4</accession>
<evidence type="ECO:0000256" key="1">
    <source>
        <dbReference type="ARBA" id="ARBA00023015"/>
    </source>
</evidence>
<dbReference type="InterPro" id="IPR000281">
    <property type="entry name" value="HTH_RpiR"/>
</dbReference>
<dbReference type="PANTHER" id="PTHR30514">
    <property type="entry name" value="GLUCOKINASE"/>
    <property type="match status" value="1"/>
</dbReference>
<evidence type="ECO:0000259" key="4">
    <source>
        <dbReference type="PROSITE" id="PS51071"/>
    </source>
</evidence>
<dbReference type="RefSeq" id="WP_382422259.1">
    <property type="nucleotide sequence ID" value="NZ_JBHSCW010000004.1"/>
</dbReference>
<dbReference type="InterPro" id="IPR036388">
    <property type="entry name" value="WH-like_DNA-bd_sf"/>
</dbReference>
<dbReference type="InterPro" id="IPR009057">
    <property type="entry name" value="Homeodomain-like_sf"/>
</dbReference>
<dbReference type="Gene3D" id="3.40.50.10490">
    <property type="entry name" value="Glucose-6-phosphate isomerase like protein, domain 1"/>
    <property type="match status" value="1"/>
</dbReference>
<keyword evidence="6" id="KW-1185">Reference proteome</keyword>
<dbReference type="PANTHER" id="PTHR30514:SF18">
    <property type="entry name" value="RPIR-FAMILY TRANSCRIPTIONAL REGULATOR"/>
    <property type="match status" value="1"/>
</dbReference>
<dbReference type="Pfam" id="PF01418">
    <property type="entry name" value="HTH_6"/>
    <property type="match status" value="1"/>
</dbReference>
<proteinExistence type="predicted"/>
<evidence type="ECO:0000313" key="6">
    <source>
        <dbReference type="Proteomes" id="UP001595799"/>
    </source>
</evidence>
<dbReference type="Pfam" id="PF01380">
    <property type="entry name" value="SIS"/>
    <property type="match status" value="1"/>
</dbReference>
<evidence type="ECO:0000256" key="2">
    <source>
        <dbReference type="ARBA" id="ARBA00023125"/>
    </source>
</evidence>
<sequence>MPQTATTHRPVSDRLRDIMDRLTPSERRAARVLMSHYPMAGLESITVFARRAGVSGATVLRLLGKLGFSGYPEFQSVLRSELTTRLSSPLGRWEVQQQEQEDEKDFLSRFAAQVGENIEQTVNSLSRSEFNAIVELLCQPKRPLYVLGGRFTSALAHYLFLHLRAVRSNVHEVGGQSAAWPDQLLDLGRNDVLAAFDVRRYQPDIAAFVSEAARRRTRIVLFTDEWMSPAVAQADHVIAVRTVSPFGWDSSAALMMTVEALIAAVMDRLGDSFADRLKDLEAVRTAWAPPVPDREE</sequence>
<dbReference type="EMBL" id="JBHSCW010000004">
    <property type="protein sequence ID" value="MFC4351914.1"/>
    <property type="molecule type" value="Genomic_DNA"/>
</dbReference>
<dbReference type="CDD" id="cd05013">
    <property type="entry name" value="SIS_RpiR"/>
    <property type="match status" value="1"/>
</dbReference>
<dbReference type="SUPFAM" id="SSF46689">
    <property type="entry name" value="Homeodomain-like"/>
    <property type="match status" value="1"/>
</dbReference>
<dbReference type="PROSITE" id="PS51071">
    <property type="entry name" value="HTH_RPIR"/>
    <property type="match status" value="1"/>
</dbReference>
<dbReference type="SUPFAM" id="SSF53697">
    <property type="entry name" value="SIS domain"/>
    <property type="match status" value="1"/>
</dbReference>